<evidence type="ECO:0000256" key="16">
    <source>
        <dbReference type="ARBA" id="ARBA00045938"/>
    </source>
</evidence>
<comment type="subcellular location">
    <subcellularLocation>
        <location evidence="1 17">Mitochondrion inner membrane</location>
        <topology evidence="1 17">Multi-pass membrane protein</topology>
    </subcellularLocation>
</comment>
<evidence type="ECO:0000256" key="5">
    <source>
        <dbReference type="ARBA" id="ARBA00022673"/>
    </source>
</evidence>
<comment type="similarity">
    <text evidence="2 17">Belongs to the MCU (TC 1.A.77) family.</text>
</comment>
<keyword evidence="6 17" id="KW-0812">Transmembrane</keyword>
<evidence type="ECO:0000256" key="17">
    <source>
        <dbReference type="RuleBase" id="RU367035"/>
    </source>
</evidence>
<keyword evidence="8 17" id="KW-0106">Calcium</keyword>
<accession>A0ABP0B5C8</accession>
<keyword evidence="11 17" id="KW-0496">Mitochondrion</keyword>
<dbReference type="EMBL" id="CAWUHB010000009">
    <property type="protein sequence ID" value="CAK7214765.1"/>
    <property type="molecule type" value="Genomic_DNA"/>
</dbReference>
<comment type="catalytic activity">
    <reaction evidence="14">
        <text>Ca(2+)(in) = Ca(2+)(out)</text>
        <dbReference type="Rhea" id="RHEA:29671"/>
        <dbReference type="ChEBI" id="CHEBI:29108"/>
    </reaction>
</comment>
<feature type="region of interest" description="Disordered" evidence="18">
    <location>
        <begin position="42"/>
        <end position="121"/>
    </location>
</feature>
<keyword evidence="22" id="KW-1185">Reference proteome</keyword>
<evidence type="ECO:0000256" key="15">
    <source>
        <dbReference type="ARBA" id="ARBA00044966"/>
    </source>
</evidence>
<feature type="signal peptide" evidence="19">
    <location>
        <begin position="1"/>
        <end position="23"/>
    </location>
</feature>
<evidence type="ECO:0000256" key="14">
    <source>
        <dbReference type="ARBA" id="ARBA00036634"/>
    </source>
</evidence>
<gene>
    <name evidence="21" type="ORF">SCUCBS95973_002245</name>
</gene>
<evidence type="ECO:0000256" key="4">
    <source>
        <dbReference type="ARBA" id="ARBA00022568"/>
    </source>
</evidence>
<keyword evidence="3 17" id="KW-0813">Transport</keyword>
<dbReference type="Pfam" id="PF04678">
    <property type="entry name" value="MCU"/>
    <property type="match status" value="1"/>
</dbReference>
<evidence type="ECO:0000256" key="8">
    <source>
        <dbReference type="ARBA" id="ARBA00022837"/>
    </source>
</evidence>
<feature type="transmembrane region" description="Helical" evidence="17">
    <location>
        <begin position="333"/>
        <end position="354"/>
    </location>
</feature>
<keyword evidence="4 17" id="KW-0109">Calcium transport</keyword>
<keyword evidence="19" id="KW-0732">Signal</keyword>
<keyword evidence="12 17" id="KW-0472">Membrane</keyword>
<evidence type="ECO:0000256" key="13">
    <source>
        <dbReference type="ARBA" id="ARBA00023303"/>
    </source>
</evidence>
<keyword evidence="10 17" id="KW-0406">Ion transport</keyword>
<comment type="caution">
    <text evidence="21">The sequence shown here is derived from an EMBL/GenBank/DDBJ whole genome shotgun (WGS) entry which is preliminary data.</text>
</comment>
<evidence type="ECO:0000256" key="1">
    <source>
        <dbReference type="ARBA" id="ARBA00004448"/>
    </source>
</evidence>
<reference evidence="21 22" key="1">
    <citation type="submission" date="2024-01" db="EMBL/GenBank/DDBJ databases">
        <authorList>
            <person name="Allen C."/>
            <person name="Tagirdzhanova G."/>
        </authorList>
    </citation>
    <scope>NUCLEOTIDE SEQUENCE [LARGE SCALE GENOMIC DNA]</scope>
</reference>
<evidence type="ECO:0000256" key="12">
    <source>
        <dbReference type="ARBA" id="ARBA00023136"/>
    </source>
</evidence>
<keyword evidence="9 17" id="KW-1133">Transmembrane helix</keyword>
<comment type="function">
    <text evidence="17">Mitochondrial inner membrane calcium uniporter that mediates calcium uptake into mitochondria. Mitochondrial calcium homeostasis plays key roles in cellular physiology and regulates cell bioenergetics, cytoplasmic calcium signals and activation of cell death pathways.</text>
</comment>
<dbReference type="PANTHER" id="PTHR13462">
    <property type="entry name" value="CALCIUM UNIPORTER PROTEIN, MITOCHONDRIAL"/>
    <property type="match status" value="1"/>
</dbReference>
<dbReference type="InterPro" id="IPR039055">
    <property type="entry name" value="MCU_fam"/>
</dbReference>
<feature type="compositionally biased region" description="Basic and acidic residues" evidence="18">
    <location>
        <begin position="93"/>
        <end position="110"/>
    </location>
</feature>
<feature type="transmembrane region" description="Helical" evidence="17">
    <location>
        <begin position="360"/>
        <end position="379"/>
    </location>
</feature>
<name>A0ABP0B5C8_9PEZI</name>
<feature type="domain" description="Calcium uniporter protein C-terminal" evidence="20">
    <location>
        <begin position="296"/>
        <end position="414"/>
    </location>
</feature>
<evidence type="ECO:0000256" key="10">
    <source>
        <dbReference type="ARBA" id="ARBA00023065"/>
    </source>
</evidence>
<evidence type="ECO:0000256" key="11">
    <source>
        <dbReference type="ARBA" id="ARBA00023128"/>
    </source>
</evidence>
<comment type="function">
    <text evidence="16">Highly selective calcium channel localized to the inner mitochondrial membrane, which mediates calcium uptake into the mitochondrial matrix. Mitochondrial calcium homeostasis plays key roles in cellular physiology and regulates ATP production, cytoplasmic calcium signals and activation of cell death pathways. Sufficient to operate as a pore-forming channel without the need of calcium-sensor or auxiliary subunit.</text>
</comment>
<keyword evidence="13 17" id="KW-0407">Ion channel</keyword>
<evidence type="ECO:0000256" key="18">
    <source>
        <dbReference type="SAM" id="MobiDB-lite"/>
    </source>
</evidence>
<feature type="compositionally biased region" description="Acidic residues" evidence="18">
    <location>
        <begin position="466"/>
        <end position="482"/>
    </location>
</feature>
<comment type="subunit">
    <text evidence="15">Homotetramer, assembles in a dimer or dimers configuration with two interfaces.</text>
</comment>
<sequence length="497" mass="56033">MAGAVCWLPPRLLLLAVSRPATLQQLQPTLFAAHNRHYNCPPTPSFLRPVASRPFSSQTPPQDDKGADDGASPMSREDQQTRAQQLQTKRPWHREDVDQPPADKIKDTGRQHTKGKLLTTPNRLLKLTLPLPVGMQNDKSNKDANIEPLSLFLHPQQPISYVERLIQAELPPLVDGKGRERPPNVYFWAEDTGSEREGDDGGSAKTRSSHVAAYSGLGHEAAERRDADKSWVRWGSSTEMGDFIREAARGREFAIQVEGDGGGSDGTENKNENENKNYIPEIRVSVPSFADRTYYQRMRLRRLSTQIQHQASIKQECDALAHRSARRLAKGGFGVLVGWWATVYYVTFLTEYGWDLVEPVTYLASLTLILGGYFWFLYISRDLSYKAAMNVTVSRHQTTLYETRGFDVRKWERLVEEANGLRAEIRRAAYEYDVDWDEAADLGGENVKKVLEKEVKREKAKKEREEADEAEAEEEAEGGEEEEVKKGEKGGEGGKGE</sequence>
<protein>
    <recommendedName>
        <fullName evidence="17">Calcium uniporter protein</fullName>
    </recommendedName>
</protein>
<evidence type="ECO:0000256" key="7">
    <source>
        <dbReference type="ARBA" id="ARBA00022792"/>
    </source>
</evidence>
<dbReference type="Proteomes" id="UP001642405">
    <property type="component" value="Unassembled WGS sequence"/>
</dbReference>
<keyword evidence="5 17" id="KW-0107">Calcium channel</keyword>
<feature type="chain" id="PRO_5045115869" description="Calcium uniporter protein" evidence="19">
    <location>
        <begin position="24"/>
        <end position="497"/>
    </location>
</feature>
<feature type="region of interest" description="Disordered" evidence="18">
    <location>
        <begin position="176"/>
        <end position="208"/>
    </location>
</feature>
<organism evidence="21 22">
    <name type="scientific">Sporothrix curviconia</name>
    <dbReference type="NCBI Taxonomy" id="1260050"/>
    <lineage>
        <taxon>Eukaryota</taxon>
        <taxon>Fungi</taxon>
        <taxon>Dikarya</taxon>
        <taxon>Ascomycota</taxon>
        <taxon>Pezizomycotina</taxon>
        <taxon>Sordariomycetes</taxon>
        <taxon>Sordariomycetidae</taxon>
        <taxon>Ophiostomatales</taxon>
        <taxon>Ophiostomataceae</taxon>
        <taxon>Sporothrix</taxon>
    </lineage>
</organism>
<keyword evidence="7 17" id="KW-0999">Mitochondrion inner membrane</keyword>
<evidence type="ECO:0000256" key="19">
    <source>
        <dbReference type="SAM" id="SignalP"/>
    </source>
</evidence>
<dbReference type="PANTHER" id="PTHR13462:SF10">
    <property type="entry name" value="CALCIUM UNIPORTER PROTEIN, MITOCHONDRIAL"/>
    <property type="match status" value="1"/>
</dbReference>
<proteinExistence type="inferred from homology"/>
<evidence type="ECO:0000256" key="2">
    <source>
        <dbReference type="ARBA" id="ARBA00005653"/>
    </source>
</evidence>
<evidence type="ECO:0000313" key="22">
    <source>
        <dbReference type="Proteomes" id="UP001642405"/>
    </source>
</evidence>
<evidence type="ECO:0000259" key="20">
    <source>
        <dbReference type="Pfam" id="PF04678"/>
    </source>
</evidence>
<evidence type="ECO:0000256" key="9">
    <source>
        <dbReference type="ARBA" id="ARBA00022989"/>
    </source>
</evidence>
<evidence type="ECO:0000256" key="6">
    <source>
        <dbReference type="ARBA" id="ARBA00022692"/>
    </source>
</evidence>
<evidence type="ECO:0000256" key="3">
    <source>
        <dbReference type="ARBA" id="ARBA00022448"/>
    </source>
</evidence>
<feature type="region of interest" description="Disordered" evidence="18">
    <location>
        <begin position="455"/>
        <end position="497"/>
    </location>
</feature>
<feature type="compositionally biased region" description="Basic and acidic residues" evidence="18">
    <location>
        <begin position="455"/>
        <end position="465"/>
    </location>
</feature>
<dbReference type="InterPro" id="IPR006769">
    <property type="entry name" value="MCU_C"/>
</dbReference>
<feature type="compositionally biased region" description="Basic and acidic residues" evidence="18">
    <location>
        <begin position="483"/>
        <end position="497"/>
    </location>
</feature>
<evidence type="ECO:0000313" key="21">
    <source>
        <dbReference type="EMBL" id="CAK7214765.1"/>
    </source>
</evidence>